<name>A0A382T9P7_9ZZZZ</name>
<feature type="non-terminal residue" evidence="1">
    <location>
        <position position="58"/>
    </location>
</feature>
<dbReference type="EMBL" id="UINC01134981">
    <property type="protein sequence ID" value="SVD18850.1"/>
    <property type="molecule type" value="Genomic_DNA"/>
</dbReference>
<proteinExistence type="predicted"/>
<dbReference type="AlphaFoldDB" id="A0A382T9P7"/>
<evidence type="ECO:0000313" key="1">
    <source>
        <dbReference type="EMBL" id="SVD18850.1"/>
    </source>
</evidence>
<protein>
    <submittedName>
        <fullName evidence="1">Uncharacterized protein</fullName>
    </submittedName>
</protein>
<accession>A0A382T9P7</accession>
<reference evidence="1" key="1">
    <citation type="submission" date="2018-05" db="EMBL/GenBank/DDBJ databases">
        <authorList>
            <person name="Lanie J.A."/>
            <person name="Ng W.-L."/>
            <person name="Kazmierczak K.M."/>
            <person name="Andrzejewski T.M."/>
            <person name="Davidsen T.M."/>
            <person name="Wayne K.J."/>
            <person name="Tettelin H."/>
            <person name="Glass J.I."/>
            <person name="Rusch D."/>
            <person name="Podicherti R."/>
            <person name="Tsui H.-C.T."/>
            <person name="Winkler M.E."/>
        </authorList>
    </citation>
    <scope>NUCLEOTIDE SEQUENCE</scope>
</reference>
<sequence length="58" mass="6841">MIEINVDCLNPGCKIKYKVDELVINVEETLKTMTDEIIRVMNTRELEHNKKKHIDNLD</sequence>
<gene>
    <name evidence="1" type="ORF">METZ01_LOCUS371704</name>
</gene>
<organism evidence="1">
    <name type="scientific">marine metagenome</name>
    <dbReference type="NCBI Taxonomy" id="408172"/>
    <lineage>
        <taxon>unclassified sequences</taxon>
        <taxon>metagenomes</taxon>
        <taxon>ecological metagenomes</taxon>
    </lineage>
</organism>